<keyword evidence="2" id="KW-1185">Reference proteome</keyword>
<dbReference type="OrthoDB" id="1901124at2"/>
<gene>
    <name evidence="1" type="ORF">AM231_13805</name>
</gene>
<dbReference type="Pfam" id="PF06042">
    <property type="entry name" value="NTP_transf_6"/>
    <property type="match status" value="1"/>
</dbReference>
<evidence type="ECO:0000313" key="2">
    <source>
        <dbReference type="Proteomes" id="UP000036932"/>
    </source>
</evidence>
<evidence type="ECO:0000313" key="1">
    <source>
        <dbReference type="EMBL" id="KOR90106.1"/>
    </source>
</evidence>
<dbReference type="RefSeq" id="WP_054403047.1">
    <property type="nucleotide sequence ID" value="NZ_LIUT01000001.1"/>
</dbReference>
<organism evidence="1 2">
    <name type="scientific">Paenibacillus solani</name>
    <dbReference type="NCBI Taxonomy" id="1705565"/>
    <lineage>
        <taxon>Bacteria</taxon>
        <taxon>Bacillati</taxon>
        <taxon>Bacillota</taxon>
        <taxon>Bacilli</taxon>
        <taxon>Bacillales</taxon>
        <taxon>Paenibacillaceae</taxon>
        <taxon>Paenibacillus</taxon>
    </lineage>
</organism>
<comment type="caution">
    <text evidence="1">The sequence shown here is derived from an EMBL/GenBank/DDBJ whole genome shotgun (WGS) entry which is preliminary data.</text>
</comment>
<dbReference type="PATRIC" id="fig|1705565.3.peg.4797"/>
<dbReference type="PANTHER" id="PTHR39166">
    <property type="entry name" value="BLL1166 PROTEIN"/>
    <property type="match status" value="1"/>
</dbReference>
<name>A0A0M1P6J0_9BACL</name>
<reference evidence="2" key="1">
    <citation type="submission" date="2015-08" db="EMBL/GenBank/DDBJ databases">
        <title>Genome sequencing project for genomic taxonomy and phylogenomics of Bacillus-like bacteria.</title>
        <authorList>
            <person name="Liu B."/>
            <person name="Wang J."/>
            <person name="Zhu Y."/>
            <person name="Liu G."/>
            <person name="Chen Q."/>
            <person name="Chen Z."/>
            <person name="Lan J."/>
            <person name="Che J."/>
            <person name="Ge C."/>
            <person name="Shi H."/>
            <person name="Pan Z."/>
            <person name="Liu X."/>
        </authorList>
    </citation>
    <scope>NUCLEOTIDE SEQUENCE [LARGE SCALE GENOMIC DNA]</scope>
    <source>
        <strain evidence="2">FJAT-22460</strain>
    </source>
</reference>
<proteinExistence type="predicted"/>
<dbReference type="AlphaFoldDB" id="A0A0M1P6J0"/>
<dbReference type="InterPro" id="IPR009267">
    <property type="entry name" value="NTP_transf_6"/>
</dbReference>
<accession>A0A0M1P6J0</accession>
<sequence length="182" mass="21264">MLEQRLKDYIGHHKQLMTDLGIVRDLGLPQCYIAAGYIRNYVWDLLHGLEGTDRHTDIDVVYFDPSDVSEERDLRLEDGLRSVTGNPKWSVKNQARMHEKNGDEPYSSTYDALSHWTETATAIGAQLNEAGEIVLCCPYGLEDLFALRVRRCPEFHKRSYYLQRVQKKQWKEQWTQLTIMED</sequence>
<dbReference type="Proteomes" id="UP000036932">
    <property type="component" value="Unassembled WGS sequence"/>
</dbReference>
<protein>
    <recommendedName>
        <fullName evidence="3">Nitrate reductase</fullName>
    </recommendedName>
</protein>
<evidence type="ECO:0008006" key="3">
    <source>
        <dbReference type="Google" id="ProtNLM"/>
    </source>
</evidence>
<dbReference type="PANTHER" id="PTHR39166:SF1">
    <property type="entry name" value="BLL1166 PROTEIN"/>
    <property type="match status" value="1"/>
</dbReference>
<dbReference type="EMBL" id="LIUT01000001">
    <property type="protein sequence ID" value="KOR90106.1"/>
    <property type="molecule type" value="Genomic_DNA"/>
</dbReference>